<gene>
    <name evidence="5" type="ORF">MKW35_05140</name>
</gene>
<evidence type="ECO:0000259" key="4">
    <source>
        <dbReference type="PROSITE" id="PS51206"/>
    </source>
</evidence>
<evidence type="ECO:0000313" key="5">
    <source>
        <dbReference type="EMBL" id="MCH4551996.1"/>
    </source>
</evidence>
<dbReference type="InterPro" id="IPR014818">
    <property type="entry name" value="Phage/plasmid_primase_P4_C"/>
</dbReference>
<sequence>MITFKITHDKESDSDRNQFEACIAQIQKSNIDITTDFKTWVNLGFAISGEFGETGRKYYHQISKCNKQYNEALCDNQYNKCLSYNRTDINISTFYKTVEMHGIKLSIQPKMNDLEVGKHEAELDSLGNSISIINHRWILSELLKQFSPIDFENIANPGAHDNFKISNKHYCVISVDNVLMIAKHNNWDLCKNHSFIYLYNSAYWVEIDKEAFQIFLGQASVIMGVPHLTAKYHKFKKELHEQFLATAYLDVVPNSVDNVLINLKNGTFEISPESSRLRAYNPKDFLTYQLPFEYDAEAKAPIFQQYLDQVLPDKERQNVLAEYLGFVFIKNNNSKLKEEKALILYGSGANGKSVFFEIVRALLGDENVSNYSLQSLTNESGYYRAKISNKLVNYASEINGKLESSIFKQLVSGEPVEARLPYGQPFTLKQYAKLIFNCNELPKEVEQTNAFFRRFLIIPFDVVIPPEEQDKNLHRKIIENELSGVFNWALEGLNRILDQKGFSKCSAAEEAVLDYKKQSDSVKMFVDENNFVVTPNDYTLIKELYQFYRQYCSEDGFKPANKGNFIKRLKDLNIMVERVSGNKLAAFLTKELPK</sequence>
<dbReference type="Pfam" id="PF08707">
    <property type="entry name" value="PriCT_2"/>
    <property type="match status" value="1"/>
</dbReference>
<protein>
    <submittedName>
        <fullName evidence="5">Phage/plasmid primase, P4 family</fullName>
    </submittedName>
</protein>
<dbReference type="InterPro" id="IPR014819">
    <property type="entry name" value="PriCT_2"/>
</dbReference>
<comment type="caution">
    <text evidence="5">The sequence shown here is derived from an EMBL/GenBank/DDBJ whole genome shotgun (WGS) entry which is preliminary data.</text>
</comment>
<proteinExistence type="predicted"/>
<organism evidence="5 6">
    <name type="scientific">Aestuariibaculum lutulentum</name>
    <dbReference type="NCBI Taxonomy" id="2920935"/>
    <lineage>
        <taxon>Bacteria</taxon>
        <taxon>Pseudomonadati</taxon>
        <taxon>Bacteroidota</taxon>
        <taxon>Flavobacteriia</taxon>
        <taxon>Flavobacteriales</taxon>
        <taxon>Flavobacteriaceae</taxon>
    </lineage>
</organism>
<dbReference type="InterPro" id="IPR006500">
    <property type="entry name" value="Helicase_put_C_phage/plasmid"/>
</dbReference>
<keyword evidence="3" id="KW-0067">ATP-binding</keyword>
<dbReference type="Gene3D" id="3.40.50.300">
    <property type="entry name" value="P-loop containing nucleotide triphosphate hydrolases"/>
    <property type="match status" value="1"/>
</dbReference>
<keyword evidence="6" id="KW-1185">Reference proteome</keyword>
<dbReference type="NCBIfam" id="TIGR01613">
    <property type="entry name" value="primase_Cterm"/>
    <property type="match status" value="1"/>
</dbReference>
<feature type="domain" description="SF3 helicase" evidence="4">
    <location>
        <begin position="315"/>
        <end position="473"/>
    </location>
</feature>
<dbReference type="PROSITE" id="PS51206">
    <property type="entry name" value="SF3_HELICASE_1"/>
    <property type="match status" value="1"/>
</dbReference>
<evidence type="ECO:0000256" key="1">
    <source>
        <dbReference type="ARBA" id="ARBA00022741"/>
    </source>
</evidence>
<keyword evidence="1" id="KW-0547">Nucleotide-binding</keyword>
<evidence type="ECO:0000256" key="2">
    <source>
        <dbReference type="ARBA" id="ARBA00022801"/>
    </source>
</evidence>
<dbReference type="InterPro" id="IPR027417">
    <property type="entry name" value="P-loop_NTPase"/>
</dbReference>
<name>A0ABS9RHI7_9FLAO</name>
<dbReference type="InterPro" id="IPR045455">
    <property type="entry name" value="NrS-1_pol-like_helicase"/>
</dbReference>
<dbReference type="SUPFAM" id="SSF52540">
    <property type="entry name" value="P-loop containing nucleoside triphosphate hydrolases"/>
    <property type="match status" value="1"/>
</dbReference>
<evidence type="ECO:0000313" key="6">
    <source>
        <dbReference type="Proteomes" id="UP001156141"/>
    </source>
</evidence>
<dbReference type="PANTHER" id="PTHR35372:SF2">
    <property type="entry name" value="SF3 HELICASE DOMAIN-CONTAINING PROTEIN"/>
    <property type="match status" value="1"/>
</dbReference>
<dbReference type="Pfam" id="PF08706">
    <property type="entry name" value="D5_N"/>
    <property type="match status" value="1"/>
</dbReference>
<dbReference type="InterPro" id="IPR014015">
    <property type="entry name" value="Helicase_SF3_DNA-vir"/>
</dbReference>
<dbReference type="Proteomes" id="UP001156141">
    <property type="component" value="Unassembled WGS sequence"/>
</dbReference>
<dbReference type="InterPro" id="IPR051620">
    <property type="entry name" value="ORF904-like_C"/>
</dbReference>
<dbReference type="RefSeq" id="WP_240572317.1">
    <property type="nucleotide sequence ID" value="NZ_CP136709.1"/>
</dbReference>
<dbReference type="SMART" id="SM00885">
    <property type="entry name" value="D5_N"/>
    <property type="match status" value="1"/>
</dbReference>
<dbReference type="Pfam" id="PF19263">
    <property type="entry name" value="DUF5906"/>
    <property type="match status" value="1"/>
</dbReference>
<dbReference type="PANTHER" id="PTHR35372">
    <property type="entry name" value="ATP BINDING PROTEIN-RELATED"/>
    <property type="match status" value="1"/>
</dbReference>
<evidence type="ECO:0000256" key="3">
    <source>
        <dbReference type="ARBA" id="ARBA00022840"/>
    </source>
</evidence>
<accession>A0ABS9RHI7</accession>
<reference evidence="5" key="1">
    <citation type="submission" date="2022-02" db="EMBL/GenBank/DDBJ databases">
        <title>Aestuariibaculum sp., a marine bacterium isolated from sediment in Guangxi.</title>
        <authorList>
            <person name="Ying J."/>
        </authorList>
    </citation>
    <scope>NUCLEOTIDE SEQUENCE</scope>
    <source>
        <strain evidence="5">L182</strain>
    </source>
</reference>
<dbReference type="EMBL" id="JAKVQD010000001">
    <property type="protein sequence ID" value="MCH4551996.1"/>
    <property type="molecule type" value="Genomic_DNA"/>
</dbReference>
<keyword evidence="2" id="KW-0378">Hydrolase</keyword>